<proteinExistence type="inferred from homology"/>
<evidence type="ECO:0000256" key="3">
    <source>
        <dbReference type="ARBA" id="ARBA00022741"/>
    </source>
</evidence>
<dbReference type="InterPro" id="IPR014729">
    <property type="entry name" value="Rossmann-like_a/b/a_fold"/>
</dbReference>
<comment type="subcellular location">
    <subcellularLocation>
        <location evidence="6">Cytoplasm</location>
    </subcellularLocation>
</comment>
<keyword evidence="3" id="KW-0547">Nucleotide-binding</keyword>
<keyword evidence="4" id="KW-0067">ATP-binding</keyword>
<dbReference type="Gene3D" id="3.40.50.620">
    <property type="entry name" value="HUPs"/>
    <property type="match status" value="1"/>
</dbReference>
<dbReference type="SUPFAM" id="SSF52402">
    <property type="entry name" value="Adenine nucleotide alpha hydrolases-like"/>
    <property type="match status" value="1"/>
</dbReference>
<keyword evidence="2 6" id="KW-0819">tRNA processing</keyword>
<sequence>MKAMADRANLPLNTSLFRPGDRIAVAASAGADSTSLLLALHEQRVALGIGLSAVHLHHGTRGAESDRDRDFVQALCARLDVPLRLAESDIPAAAEADGETLEEAARNARLELFRTLMLGGEVTMVATAHTQDDQAETVLAKLLRGAWTEGLSGIHPILFLGEGERLPVIRPMLHLSRVQVEAFLEARGEAWCEDSSNTSTKHMRNRIRHDLMPKMREFNPQIASALATTAELAREEEARWAIEIERLLPQLLLPGKPVRGGGRAVGTASGESAFSLEIERLRPMDLPMRRRILRGAVKRLGLSLSAADTLRLLRLAGLAPATSPVDPTVSAKVGARLSLGSGLQAERSARELRLSRTR</sequence>
<accession>E8V5H5</accession>
<keyword evidence="9" id="KW-1185">Reference proteome</keyword>
<dbReference type="GO" id="GO:0005524">
    <property type="term" value="F:ATP binding"/>
    <property type="evidence" value="ECO:0007669"/>
    <property type="project" value="UniProtKB-KW"/>
</dbReference>
<dbReference type="InterPro" id="IPR011063">
    <property type="entry name" value="TilS/TtcA_N"/>
</dbReference>
<evidence type="ECO:0000256" key="2">
    <source>
        <dbReference type="ARBA" id="ARBA00022694"/>
    </source>
</evidence>
<dbReference type="Pfam" id="PF01171">
    <property type="entry name" value="ATP_bind_3"/>
    <property type="match status" value="1"/>
</dbReference>
<comment type="catalytic activity">
    <reaction evidence="5 6">
        <text>cytidine(34) in tRNA(Ile2) + L-lysine + ATP = lysidine(34) in tRNA(Ile2) + AMP + diphosphate + H(+)</text>
        <dbReference type="Rhea" id="RHEA:43744"/>
        <dbReference type="Rhea" id="RHEA-COMP:10625"/>
        <dbReference type="Rhea" id="RHEA-COMP:10670"/>
        <dbReference type="ChEBI" id="CHEBI:15378"/>
        <dbReference type="ChEBI" id="CHEBI:30616"/>
        <dbReference type="ChEBI" id="CHEBI:32551"/>
        <dbReference type="ChEBI" id="CHEBI:33019"/>
        <dbReference type="ChEBI" id="CHEBI:82748"/>
        <dbReference type="ChEBI" id="CHEBI:83665"/>
        <dbReference type="ChEBI" id="CHEBI:456215"/>
        <dbReference type="EC" id="6.3.4.19"/>
    </reaction>
</comment>
<dbReference type="PANTHER" id="PTHR43033:SF1">
    <property type="entry name" value="TRNA(ILE)-LYSIDINE SYNTHASE-RELATED"/>
    <property type="match status" value="1"/>
</dbReference>
<dbReference type="PANTHER" id="PTHR43033">
    <property type="entry name" value="TRNA(ILE)-LYSIDINE SYNTHASE-RELATED"/>
    <property type="match status" value="1"/>
</dbReference>
<name>E8V5H5_TERSS</name>
<dbReference type="OrthoDB" id="9807403at2"/>
<dbReference type="GO" id="GO:0005737">
    <property type="term" value="C:cytoplasm"/>
    <property type="evidence" value="ECO:0007669"/>
    <property type="project" value="UniProtKB-SubCell"/>
</dbReference>
<dbReference type="InterPro" id="IPR012094">
    <property type="entry name" value="tRNA_Ile_lys_synt"/>
</dbReference>
<comment type="caution">
    <text evidence="6">Lacks conserved residue(s) required for the propagation of feature annotation.</text>
</comment>
<organism evidence="8 9">
    <name type="scientific">Terriglobus saanensis (strain ATCC BAA-1853 / DSM 23119 / SP1PR4)</name>
    <dbReference type="NCBI Taxonomy" id="401053"/>
    <lineage>
        <taxon>Bacteria</taxon>
        <taxon>Pseudomonadati</taxon>
        <taxon>Acidobacteriota</taxon>
        <taxon>Terriglobia</taxon>
        <taxon>Terriglobales</taxon>
        <taxon>Acidobacteriaceae</taxon>
        <taxon>Terriglobus</taxon>
    </lineage>
</organism>
<evidence type="ECO:0000313" key="8">
    <source>
        <dbReference type="EMBL" id="ADV81509.1"/>
    </source>
</evidence>
<dbReference type="GO" id="GO:0032267">
    <property type="term" value="F:tRNA(Ile)-lysidine synthase activity"/>
    <property type="evidence" value="ECO:0007669"/>
    <property type="project" value="UniProtKB-EC"/>
</dbReference>
<evidence type="ECO:0000256" key="5">
    <source>
        <dbReference type="ARBA" id="ARBA00048539"/>
    </source>
</evidence>
<protein>
    <recommendedName>
        <fullName evidence="6">tRNA(Ile)-lysidine synthase</fullName>
        <ecNumber evidence="6">6.3.4.19</ecNumber>
    </recommendedName>
    <alternativeName>
        <fullName evidence="6">tRNA(Ile)-2-lysyl-cytidine synthase</fullName>
    </alternativeName>
    <alternativeName>
        <fullName evidence="6">tRNA(Ile)-lysidine synthetase</fullName>
    </alternativeName>
</protein>
<dbReference type="HOGENOM" id="CLU_018869_3_0_0"/>
<evidence type="ECO:0000259" key="7">
    <source>
        <dbReference type="Pfam" id="PF01171"/>
    </source>
</evidence>
<dbReference type="CDD" id="cd01992">
    <property type="entry name" value="TilS_N"/>
    <property type="match status" value="1"/>
</dbReference>
<dbReference type="KEGG" id="tsa:AciPR4_0675"/>
<dbReference type="AlphaFoldDB" id="E8V5H5"/>
<evidence type="ECO:0000256" key="4">
    <source>
        <dbReference type="ARBA" id="ARBA00022840"/>
    </source>
</evidence>
<comment type="similarity">
    <text evidence="6">Belongs to the tRNA(Ile)-lysidine synthase family.</text>
</comment>
<evidence type="ECO:0000256" key="1">
    <source>
        <dbReference type="ARBA" id="ARBA00022598"/>
    </source>
</evidence>
<feature type="domain" description="tRNA(Ile)-lysidine/2-thiocytidine synthase N-terminal" evidence="7">
    <location>
        <begin position="23"/>
        <end position="209"/>
    </location>
</feature>
<evidence type="ECO:0000256" key="6">
    <source>
        <dbReference type="HAMAP-Rule" id="MF_01161"/>
    </source>
</evidence>
<dbReference type="InterPro" id="IPR012795">
    <property type="entry name" value="tRNA_Ile_lys_synt_N"/>
</dbReference>
<dbReference type="STRING" id="401053.AciPR4_0675"/>
<dbReference type="Proteomes" id="UP000006844">
    <property type="component" value="Chromosome"/>
</dbReference>
<dbReference type="HAMAP" id="MF_01161">
    <property type="entry name" value="tRNA_Ile_lys_synt"/>
    <property type="match status" value="1"/>
</dbReference>
<gene>
    <name evidence="6" type="primary">tilS</name>
    <name evidence="8" type="ordered locus">AciPR4_0675</name>
</gene>
<dbReference type="GO" id="GO:0006400">
    <property type="term" value="P:tRNA modification"/>
    <property type="evidence" value="ECO:0007669"/>
    <property type="project" value="UniProtKB-UniRule"/>
</dbReference>
<evidence type="ECO:0000313" key="9">
    <source>
        <dbReference type="Proteomes" id="UP000006844"/>
    </source>
</evidence>
<reference evidence="8 9" key="1">
    <citation type="journal article" date="2012" name="Stand. Genomic Sci.">
        <title>Complete genome sequence of Terriglobus saanensis type strain SP1PR4(T), an Acidobacteria from tundra soil.</title>
        <authorList>
            <person name="Rawat S.R."/>
            <person name="Mannisto M.K."/>
            <person name="Starovoytov V."/>
            <person name="Goodwin L."/>
            <person name="Nolan M."/>
            <person name="Hauser L."/>
            <person name="Land M."/>
            <person name="Davenport K.W."/>
            <person name="Woyke T."/>
            <person name="Haggblom M.M."/>
        </authorList>
    </citation>
    <scope>NUCLEOTIDE SEQUENCE</scope>
    <source>
        <strain evidence="9">ATCC BAA-1853 / DSM 23119 / SP1PR4</strain>
    </source>
</reference>
<dbReference type="eggNOG" id="COG0037">
    <property type="taxonomic scope" value="Bacteria"/>
</dbReference>
<dbReference type="NCBIfam" id="TIGR02432">
    <property type="entry name" value="lysidine_TilS_N"/>
    <property type="match status" value="1"/>
</dbReference>
<keyword evidence="6" id="KW-0963">Cytoplasm</keyword>
<comment type="function">
    <text evidence="6">Ligates lysine onto the cytidine present at position 34 of the AUA codon-specific tRNA(Ile) that contains the anticodon CAU, in an ATP-dependent manner. Cytidine is converted to lysidine, thus changing the amino acid specificity of the tRNA from methionine to isoleucine.</text>
</comment>
<keyword evidence="1 6" id="KW-0436">Ligase</keyword>
<dbReference type="EC" id="6.3.4.19" evidence="6"/>
<dbReference type="EMBL" id="CP002467">
    <property type="protein sequence ID" value="ADV81509.1"/>
    <property type="molecule type" value="Genomic_DNA"/>
</dbReference>